<sequence>NRTYLTPLPTAPNLTIIKVHVRRPLFRLDCPVHGRRPDRSPRDPSSCVIADENKAAAVVAITTATYCLLFIFNKCVASEKTKTFLLLSNGFSNELFNSLAFVTMPNIFHIVRFVEAPSLNLEFLYLTHHHSPEVQDMSMTVNSKNCPSNPNLISMVKFLTFAAENISLISSHWPCGEKYILTFFWRNNLKRFLAIEYVNLRHHTHAFLKLHETNIEHFICFYWPLLSIHSEPNMDLISKYSVDEVAPLQHLILSMYNVSSKSDSNCVTEFNCKHIT</sequence>
<feature type="non-terminal residue" evidence="1">
    <location>
        <position position="1"/>
    </location>
</feature>
<name>A0A6G0TCW1_APHGL</name>
<protein>
    <submittedName>
        <fullName evidence="1">Uncharacterized protein</fullName>
    </submittedName>
</protein>
<gene>
    <name evidence="1" type="ORF">AGLY_011451</name>
</gene>
<dbReference type="Proteomes" id="UP000475862">
    <property type="component" value="Unassembled WGS sequence"/>
</dbReference>
<reference evidence="1 2" key="1">
    <citation type="submission" date="2019-08" db="EMBL/GenBank/DDBJ databases">
        <title>The genome of the soybean aphid Biotype 1, its phylome, world population structure and adaptation to the North American continent.</title>
        <authorList>
            <person name="Giordano R."/>
            <person name="Donthu R.K."/>
            <person name="Hernandez A.G."/>
            <person name="Wright C.L."/>
            <person name="Zimin A.V."/>
        </authorList>
    </citation>
    <scope>NUCLEOTIDE SEQUENCE [LARGE SCALE GENOMIC DNA]</scope>
    <source>
        <tissue evidence="1">Whole aphids</tissue>
    </source>
</reference>
<evidence type="ECO:0000313" key="2">
    <source>
        <dbReference type="Proteomes" id="UP000475862"/>
    </source>
</evidence>
<dbReference type="AlphaFoldDB" id="A0A6G0TCW1"/>
<comment type="caution">
    <text evidence="1">The sequence shown here is derived from an EMBL/GenBank/DDBJ whole genome shotgun (WGS) entry which is preliminary data.</text>
</comment>
<organism evidence="1 2">
    <name type="scientific">Aphis glycines</name>
    <name type="common">Soybean aphid</name>
    <dbReference type="NCBI Taxonomy" id="307491"/>
    <lineage>
        <taxon>Eukaryota</taxon>
        <taxon>Metazoa</taxon>
        <taxon>Ecdysozoa</taxon>
        <taxon>Arthropoda</taxon>
        <taxon>Hexapoda</taxon>
        <taxon>Insecta</taxon>
        <taxon>Pterygota</taxon>
        <taxon>Neoptera</taxon>
        <taxon>Paraneoptera</taxon>
        <taxon>Hemiptera</taxon>
        <taxon>Sternorrhyncha</taxon>
        <taxon>Aphidomorpha</taxon>
        <taxon>Aphidoidea</taxon>
        <taxon>Aphididae</taxon>
        <taxon>Aphidini</taxon>
        <taxon>Aphis</taxon>
        <taxon>Aphis</taxon>
    </lineage>
</organism>
<keyword evidence="2" id="KW-1185">Reference proteome</keyword>
<proteinExistence type="predicted"/>
<dbReference type="EMBL" id="VYZN01000043">
    <property type="protein sequence ID" value="KAE9529989.1"/>
    <property type="molecule type" value="Genomic_DNA"/>
</dbReference>
<accession>A0A6G0TCW1</accession>
<evidence type="ECO:0000313" key="1">
    <source>
        <dbReference type="EMBL" id="KAE9529989.1"/>
    </source>
</evidence>